<dbReference type="InParanoid" id="A0A165BD59"/>
<dbReference type="GO" id="GO:0045332">
    <property type="term" value="P:phospholipid translocation"/>
    <property type="evidence" value="ECO:0007669"/>
    <property type="project" value="TreeGrafter"/>
</dbReference>
<organism evidence="6 7">
    <name type="scientific">Exidia glandulosa HHB12029</name>
    <dbReference type="NCBI Taxonomy" id="1314781"/>
    <lineage>
        <taxon>Eukaryota</taxon>
        <taxon>Fungi</taxon>
        <taxon>Dikarya</taxon>
        <taxon>Basidiomycota</taxon>
        <taxon>Agaricomycotina</taxon>
        <taxon>Agaricomycetes</taxon>
        <taxon>Auriculariales</taxon>
        <taxon>Exidiaceae</taxon>
        <taxon>Exidia</taxon>
    </lineage>
</organism>
<evidence type="ECO:0000259" key="5">
    <source>
        <dbReference type="Pfam" id="PF16209"/>
    </source>
</evidence>
<dbReference type="PANTHER" id="PTHR24092:SF180">
    <property type="entry name" value="PHOSPHOLIPID-TRANSPORTING ATPASE DNF1-RELATED"/>
    <property type="match status" value="1"/>
</dbReference>
<dbReference type="STRING" id="1314781.A0A165BD59"/>
<feature type="transmembrane region" description="Helical" evidence="4">
    <location>
        <begin position="132"/>
        <end position="149"/>
    </location>
</feature>
<dbReference type="GO" id="GO:0140326">
    <property type="term" value="F:ATPase-coupled intramembrane lipid transporter activity"/>
    <property type="evidence" value="ECO:0007669"/>
    <property type="project" value="TreeGrafter"/>
</dbReference>
<sequence>MYGEHDAYDPAEDPALRLRTVRTAASTIAESIRSEAARDDRRRRKDKGKKRSRFLGFGTARDTREDGIDVDGKKAPASGPRRLVHVAVPLGRDEVKRNGEPLTTYVRNKIRTSKYTPLTFLPKNLYEQFRRVANIYFLALVVLATQPMFGAAGSQISFLPLAVILTITAFKDGLEDYRRAAQDTELNNSPTTRLASDHNSHGGWRNRADEAVRRAWGATFVEVGDILLLRNDDQIPADVVVLATSDPQGDGLCYVETKNLDGETN</sequence>
<comment type="subcellular location">
    <subcellularLocation>
        <location evidence="1">Endomembrane system</location>
    </subcellularLocation>
</comment>
<dbReference type="SUPFAM" id="SSF81653">
    <property type="entry name" value="Calcium ATPase, transduction domain A"/>
    <property type="match status" value="1"/>
</dbReference>
<dbReference type="EMBL" id="KV426492">
    <property type="protein sequence ID" value="KZV80365.1"/>
    <property type="molecule type" value="Genomic_DNA"/>
</dbReference>
<keyword evidence="2" id="KW-0813">Transport</keyword>
<dbReference type="Proteomes" id="UP000077266">
    <property type="component" value="Unassembled WGS sequence"/>
</dbReference>
<feature type="compositionally biased region" description="Basic residues" evidence="3">
    <location>
        <begin position="41"/>
        <end position="53"/>
    </location>
</feature>
<evidence type="ECO:0000313" key="7">
    <source>
        <dbReference type="Proteomes" id="UP000077266"/>
    </source>
</evidence>
<dbReference type="InterPro" id="IPR032631">
    <property type="entry name" value="P-type_ATPase_N"/>
</dbReference>
<keyword evidence="7" id="KW-1185">Reference proteome</keyword>
<dbReference type="AlphaFoldDB" id="A0A165BD59"/>
<feature type="domain" description="P-type ATPase N-terminal" evidence="5">
    <location>
        <begin position="103"/>
        <end position="151"/>
    </location>
</feature>
<dbReference type="SUPFAM" id="SSF81665">
    <property type="entry name" value="Calcium ATPase, transmembrane domain M"/>
    <property type="match status" value="1"/>
</dbReference>
<dbReference type="InterPro" id="IPR008250">
    <property type="entry name" value="ATPase_P-typ_transduc_dom_A_sf"/>
</dbReference>
<evidence type="ECO:0000256" key="2">
    <source>
        <dbReference type="ARBA" id="ARBA00022448"/>
    </source>
</evidence>
<proteinExistence type="predicted"/>
<gene>
    <name evidence="6" type="ORF">EXIGLDRAFT_630413</name>
</gene>
<dbReference type="Pfam" id="PF16209">
    <property type="entry name" value="PhoLip_ATPase_N"/>
    <property type="match status" value="1"/>
</dbReference>
<dbReference type="InterPro" id="IPR023298">
    <property type="entry name" value="ATPase_P-typ_TM_dom_sf"/>
</dbReference>
<keyword evidence="4" id="KW-1133">Transmembrane helix</keyword>
<evidence type="ECO:0000256" key="3">
    <source>
        <dbReference type="SAM" id="MobiDB-lite"/>
    </source>
</evidence>
<evidence type="ECO:0000313" key="6">
    <source>
        <dbReference type="EMBL" id="KZV80365.1"/>
    </source>
</evidence>
<dbReference type="Gene3D" id="2.70.150.10">
    <property type="entry name" value="Calcium-transporting ATPase, cytoplasmic transduction domain A"/>
    <property type="match status" value="1"/>
</dbReference>
<name>A0A165BD59_EXIGL</name>
<feature type="region of interest" description="Disordered" evidence="3">
    <location>
        <begin position="33"/>
        <end position="56"/>
    </location>
</feature>
<protein>
    <recommendedName>
        <fullName evidence="5">P-type ATPase N-terminal domain-containing protein</fullName>
    </recommendedName>
</protein>
<keyword evidence="4" id="KW-0472">Membrane</keyword>
<reference evidence="6 7" key="1">
    <citation type="journal article" date="2016" name="Mol. Biol. Evol.">
        <title>Comparative Genomics of Early-Diverging Mushroom-Forming Fungi Provides Insights into the Origins of Lignocellulose Decay Capabilities.</title>
        <authorList>
            <person name="Nagy L.G."/>
            <person name="Riley R."/>
            <person name="Tritt A."/>
            <person name="Adam C."/>
            <person name="Daum C."/>
            <person name="Floudas D."/>
            <person name="Sun H."/>
            <person name="Yadav J.S."/>
            <person name="Pangilinan J."/>
            <person name="Larsson K.H."/>
            <person name="Matsuura K."/>
            <person name="Barry K."/>
            <person name="Labutti K."/>
            <person name="Kuo R."/>
            <person name="Ohm R.A."/>
            <person name="Bhattacharya S.S."/>
            <person name="Shirouzu T."/>
            <person name="Yoshinaga Y."/>
            <person name="Martin F.M."/>
            <person name="Grigoriev I.V."/>
            <person name="Hibbett D.S."/>
        </authorList>
    </citation>
    <scope>NUCLEOTIDE SEQUENCE [LARGE SCALE GENOMIC DNA]</scope>
    <source>
        <strain evidence="6 7">HHB12029</strain>
    </source>
</reference>
<keyword evidence="4" id="KW-0812">Transmembrane</keyword>
<accession>A0A165BD59</accession>
<evidence type="ECO:0000256" key="1">
    <source>
        <dbReference type="ARBA" id="ARBA00004308"/>
    </source>
</evidence>
<evidence type="ECO:0000256" key="4">
    <source>
        <dbReference type="SAM" id="Phobius"/>
    </source>
</evidence>
<feature type="non-terminal residue" evidence="6">
    <location>
        <position position="265"/>
    </location>
</feature>
<dbReference type="GO" id="GO:0012505">
    <property type="term" value="C:endomembrane system"/>
    <property type="evidence" value="ECO:0007669"/>
    <property type="project" value="UniProtKB-SubCell"/>
</dbReference>
<dbReference type="GO" id="GO:0005886">
    <property type="term" value="C:plasma membrane"/>
    <property type="evidence" value="ECO:0007669"/>
    <property type="project" value="TreeGrafter"/>
</dbReference>
<dbReference type="PANTHER" id="PTHR24092">
    <property type="entry name" value="PROBABLE PHOSPHOLIPID-TRANSPORTING ATPASE"/>
    <property type="match status" value="1"/>
</dbReference>
<dbReference type="OrthoDB" id="377733at2759"/>